<organism evidence="1 2">
    <name type="scientific">Ensete ventricosum</name>
    <name type="common">Abyssinian banana</name>
    <name type="synonym">Musa ensete</name>
    <dbReference type="NCBI Taxonomy" id="4639"/>
    <lineage>
        <taxon>Eukaryota</taxon>
        <taxon>Viridiplantae</taxon>
        <taxon>Streptophyta</taxon>
        <taxon>Embryophyta</taxon>
        <taxon>Tracheophyta</taxon>
        <taxon>Spermatophyta</taxon>
        <taxon>Magnoliopsida</taxon>
        <taxon>Liliopsida</taxon>
        <taxon>Zingiberales</taxon>
        <taxon>Musaceae</taxon>
        <taxon>Ensete</taxon>
    </lineage>
</organism>
<accession>A0A426XIP7</accession>
<reference evidence="1 2" key="1">
    <citation type="journal article" date="2014" name="Agronomy (Basel)">
        <title>A Draft Genome Sequence for Ensete ventricosum, the Drought-Tolerant Tree Against Hunger.</title>
        <authorList>
            <person name="Harrison J."/>
            <person name="Moore K.A."/>
            <person name="Paszkiewicz K."/>
            <person name="Jones T."/>
            <person name="Grant M."/>
            <person name="Ambacheew D."/>
            <person name="Muzemil S."/>
            <person name="Studholme D.J."/>
        </authorList>
    </citation>
    <scope>NUCLEOTIDE SEQUENCE [LARGE SCALE GENOMIC DNA]</scope>
</reference>
<evidence type="ECO:0000313" key="1">
    <source>
        <dbReference type="EMBL" id="RRT39322.1"/>
    </source>
</evidence>
<dbReference type="Proteomes" id="UP000287651">
    <property type="component" value="Unassembled WGS sequence"/>
</dbReference>
<dbReference type="AlphaFoldDB" id="A0A426XIP7"/>
<dbReference type="EMBL" id="AMZH03020286">
    <property type="protein sequence ID" value="RRT39322.1"/>
    <property type="molecule type" value="Genomic_DNA"/>
</dbReference>
<name>A0A426XIP7_ENSVE</name>
<sequence>MHVHQSEVCRRQTTVAAINSWLLQGSSKVLSVTMVPDEQLLLRLILLIRPATSSNLETEEHEQRTLTWPRNLRFDVMVITLVGKQKISSLTTTPRDCRQSSFLPSVKIFPAQSVTQNSFGPSSIFWCAESFGDLCNATRLGFSDHYLLLLSSTSCCCNRRTAESSHAAKPTLVPQNCCRPANTDANTV</sequence>
<comment type="caution">
    <text evidence="1">The sequence shown here is derived from an EMBL/GenBank/DDBJ whole genome shotgun (WGS) entry which is preliminary data.</text>
</comment>
<gene>
    <name evidence="1" type="ORF">B296_00059234</name>
</gene>
<protein>
    <submittedName>
        <fullName evidence="1">Uncharacterized protein</fullName>
    </submittedName>
</protein>
<proteinExistence type="predicted"/>
<evidence type="ECO:0000313" key="2">
    <source>
        <dbReference type="Proteomes" id="UP000287651"/>
    </source>
</evidence>